<dbReference type="RefSeq" id="WP_170303901.1">
    <property type="nucleotide sequence ID" value="NZ_BKAJ01000330.1"/>
</dbReference>
<organism evidence="2 3">
    <name type="scientific">Reyranella soli</name>
    <dbReference type="NCBI Taxonomy" id="1230389"/>
    <lineage>
        <taxon>Bacteria</taxon>
        <taxon>Pseudomonadati</taxon>
        <taxon>Pseudomonadota</taxon>
        <taxon>Alphaproteobacteria</taxon>
        <taxon>Hyphomicrobiales</taxon>
        <taxon>Reyranellaceae</taxon>
        <taxon>Reyranella</taxon>
    </lineage>
</organism>
<dbReference type="InterPro" id="IPR012338">
    <property type="entry name" value="Beta-lactam/transpept-like"/>
</dbReference>
<gene>
    <name evidence="2" type="ORF">RSO01_93330</name>
</gene>
<dbReference type="PANTHER" id="PTHR46825:SF9">
    <property type="entry name" value="BETA-LACTAMASE-RELATED DOMAIN-CONTAINING PROTEIN"/>
    <property type="match status" value="1"/>
</dbReference>
<dbReference type="EMBL" id="BKAJ01000330">
    <property type="protein sequence ID" value="GEP62167.1"/>
    <property type="molecule type" value="Genomic_DNA"/>
</dbReference>
<dbReference type="Proteomes" id="UP000321058">
    <property type="component" value="Unassembled WGS sequence"/>
</dbReference>
<comment type="caution">
    <text evidence="2">The sequence shown here is derived from an EMBL/GenBank/DDBJ whole genome shotgun (WGS) entry which is preliminary data.</text>
</comment>
<feature type="domain" description="Beta-lactamase-related" evidence="1">
    <location>
        <begin position="15"/>
        <end position="323"/>
    </location>
</feature>
<keyword evidence="3" id="KW-1185">Reference proteome</keyword>
<dbReference type="PANTHER" id="PTHR46825">
    <property type="entry name" value="D-ALANYL-D-ALANINE-CARBOXYPEPTIDASE/ENDOPEPTIDASE AMPH"/>
    <property type="match status" value="1"/>
</dbReference>
<reference evidence="2 3" key="1">
    <citation type="submission" date="2019-07" db="EMBL/GenBank/DDBJ databases">
        <title>Whole genome shotgun sequence of Reyranella soli NBRC 108950.</title>
        <authorList>
            <person name="Hosoyama A."/>
            <person name="Uohara A."/>
            <person name="Ohji S."/>
            <person name="Ichikawa N."/>
        </authorList>
    </citation>
    <scope>NUCLEOTIDE SEQUENCE [LARGE SCALE GENOMIC DNA]</scope>
    <source>
        <strain evidence="2 3">NBRC 108950</strain>
    </source>
</reference>
<dbReference type="InterPro" id="IPR001466">
    <property type="entry name" value="Beta-lactam-related"/>
</dbReference>
<proteinExistence type="predicted"/>
<sequence>MSKSIAFLSLERRIDAMFSRYTKPGSPGAVVAVMQGGEVEICKGYGLASVEHNVPITPQTRFRIASVSKQFTVTTALLLAAEGKLKLSDPPHQYLKELKPLPVTIDQMMRNSSGLPDFLELLRLGGHALEKPVRAQDLLAACSRNNHLNFAPGSRFLYSNSNFLLLGFIIERLTKKKLGEVMEERIFKPLGMTSTMLADAIDTVIPNLATGYLGDDKTGFRRAGHAYPQGGEGGLTSSVEDLLIWSRHYDNPVLGKTLPAQLAAVAPLTGGHANHYRRGVGIGEVRGMETVGHGGLWPGYRTEFLRVPAADLTVIVIANLATIDPWRLAHAIAADALEGDKRLKARLDPITEAEIKPIAGTWFNAEEPALFDLAWKNGEAVVTQNGMPFVLGRRPGGWFGAERGSFEFMLKPGKDGLRVDLGAGRVVSFKKLGKRKAVPAAVAGTYVSADSGAVWDIKGKGDKWEGAVSGPLIAGGPAWPVRGLDADMIEIDTPGNWISVSQLAHLVRDGAGKVEAIEVSTGRIKKMRFERTS</sequence>
<accession>A0A512NT77</accession>
<dbReference type="InterPro" id="IPR050491">
    <property type="entry name" value="AmpC-like"/>
</dbReference>
<name>A0A512NT77_9HYPH</name>
<protein>
    <recommendedName>
        <fullName evidence="1">Beta-lactamase-related domain-containing protein</fullName>
    </recommendedName>
</protein>
<evidence type="ECO:0000313" key="2">
    <source>
        <dbReference type="EMBL" id="GEP62167.1"/>
    </source>
</evidence>
<dbReference type="AlphaFoldDB" id="A0A512NT77"/>
<evidence type="ECO:0000313" key="3">
    <source>
        <dbReference type="Proteomes" id="UP000321058"/>
    </source>
</evidence>
<dbReference type="Gene3D" id="3.40.710.10">
    <property type="entry name" value="DD-peptidase/beta-lactamase superfamily"/>
    <property type="match status" value="1"/>
</dbReference>
<dbReference type="SUPFAM" id="SSF56601">
    <property type="entry name" value="beta-lactamase/transpeptidase-like"/>
    <property type="match status" value="1"/>
</dbReference>
<evidence type="ECO:0000259" key="1">
    <source>
        <dbReference type="Pfam" id="PF00144"/>
    </source>
</evidence>
<dbReference type="Pfam" id="PF00144">
    <property type="entry name" value="Beta-lactamase"/>
    <property type="match status" value="1"/>
</dbReference>